<comment type="catalytic activity">
    <reaction evidence="1">
        <text>ATP + protein L-histidine = ADP + protein N-phospho-L-histidine.</text>
        <dbReference type="EC" id="2.7.13.3"/>
    </reaction>
</comment>
<dbReference type="GO" id="GO:0005886">
    <property type="term" value="C:plasma membrane"/>
    <property type="evidence" value="ECO:0007669"/>
    <property type="project" value="UniProtKB-SubCell"/>
</dbReference>
<feature type="transmembrane region" description="Helical" evidence="15">
    <location>
        <begin position="363"/>
        <end position="382"/>
    </location>
</feature>
<protein>
    <recommendedName>
        <fullName evidence="3">histidine kinase</fullName>
        <ecNumber evidence="3">2.7.13.3</ecNumber>
    </recommendedName>
</protein>
<dbReference type="Gene3D" id="1.10.287.130">
    <property type="match status" value="1"/>
</dbReference>
<keyword evidence="13 15" id="KW-0472">Membrane</keyword>
<feature type="transmembrane region" description="Helical" evidence="15">
    <location>
        <begin position="204"/>
        <end position="225"/>
    </location>
</feature>
<feature type="region of interest" description="Disordered" evidence="14">
    <location>
        <begin position="1"/>
        <end position="31"/>
    </location>
</feature>
<keyword evidence="4" id="KW-1003">Cell membrane</keyword>
<keyword evidence="10" id="KW-0067">ATP-binding</keyword>
<dbReference type="Gene3D" id="3.30.565.10">
    <property type="entry name" value="Histidine kinase-like ATPase, C-terminal domain"/>
    <property type="match status" value="1"/>
</dbReference>
<reference evidence="17 18" key="1">
    <citation type="submission" date="2018-01" db="EMBL/GenBank/DDBJ databases">
        <authorList>
            <person name="Gaut B.S."/>
            <person name="Morton B.R."/>
            <person name="Clegg M.T."/>
            <person name="Duvall M.R."/>
        </authorList>
    </citation>
    <scope>NUCLEOTIDE SEQUENCE [LARGE SCALE GENOMIC DNA]</scope>
    <source>
        <strain evidence="17">GP69</strain>
    </source>
</reference>
<dbReference type="RefSeq" id="WP_103239416.1">
    <property type="nucleotide sequence ID" value="NZ_JANJZD010000009.1"/>
</dbReference>
<dbReference type="PANTHER" id="PTHR45528">
    <property type="entry name" value="SENSOR HISTIDINE KINASE CPXA"/>
    <property type="match status" value="1"/>
</dbReference>
<dbReference type="GO" id="GO:0005524">
    <property type="term" value="F:ATP binding"/>
    <property type="evidence" value="ECO:0007669"/>
    <property type="project" value="UniProtKB-KW"/>
</dbReference>
<evidence type="ECO:0000256" key="6">
    <source>
        <dbReference type="ARBA" id="ARBA00022679"/>
    </source>
</evidence>
<dbReference type="SUPFAM" id="SSF55874">
    <property type="entry name" value="ATPase domain of HSP90 chaperone/DNA topoisomerase II/histidine kinase"/>
    <property type="match status" value="1"/>
</dbReference>
<evidence type="ECO:0000256" key="11">
    <source>
        <dbReference type="ARBA" id="ARBA00022989"/>
    </source>
</evidence>
<evidence type="ECO:0000259" key="16">
    <source>
        <dbReference type="PROSITE" id="PS50109"/>
    </source>
</evidence>
<keyword evidence="11 15" id="KW-1133">Transmembrane helix</keyword>
<keyword evidence="5" id="KW-0597">Phosphoprotein</keyword>
<dbReference type="SMART" id="SM00388">
    <property type="entry name" value="HisKA"/>
    <property type="match status" value="1"/>
</dbReference>
<feature type="transmembrane region" description="Helical" evidence="15">
    <location>
        <begin position="237"/>
        <end position="266"/>
    </location>
</feature>
<evidence type="ECO:0000256" key="8">
    <source>
        <dbReference type="ARBA" id="ARBA00022741"/>
    </source>
</evidence>
<organism evidence="17 18">
    <name type="scientific">Acetatifactor muris</name>
    <dbReference type="NCBI Taxonomy" id="879566"/>
    <lineage>
        <taxon>Bacteria</taxon>
        <taxon>Bacillati</taxon>
        <taxon>Bacillota</taxon>
        <taxon>Clostridia</taxon>
        <taxon>Lachnospirales</taxon>
        <taxon>Lachnospiraceae</taxon>
        <taxon>Acetatifactor</taxon>
    </lineage>
</organism>
<feature type="transmembrane region" description="Helical" evidence="15">
    <location>
        <begin position="278"/>
        <end position="297"/>
    </location>
</feature>
<feature type="transmembrane region" description="Helical" evidence="15">
    <location>
        <begin position="45"/>
        <end position="70"/>
    </location>
</feature>
<evidence type="ECO:0000256" key="7">
    <source>
        <dbReference type="ARBA" id="ARBA00022692"/>
    </source>
</evidence>
<accession>A0A2K4ZFS9</accession>
<dbReference type="GO" id="GO:0000155">
    <property type="term" value="F:phosphorelay sensor kinase activity"/>
    <property type="evidence" value="ECO:0007669"/>
    <property type="project" value="InterPro"/>
</dbReference>
<name>A0A2K4ZFS9_9FIRM</name>
<feature type="domain" description="Histidine kinase" evidence="16">
    <location>
        <begin position="446"/>
        <end position="686"/>
    </location>
</feature>
<proteinExistence type="predicted"/>
<evidence type="ECO:0000256" key="12">
    <source>
        <dbReference type="ARBA" id="ARBA00023012"/>
    </source>
</evidence>
<dbReference type="OrthoDB" id="9792991at2"/>
<dbReference type="Proteomes" id="UP000236311">
    <property type="component" value="Unassembled WGS sequence"/>
</dbReference>
<evidence type="ECO:0000256" key="1">
    <source>
        <dbReference type="ARBA" id="ARBA00000085"/>
    </source>
</evidence>
<evidence type="ECO:0000256" key="13">
    <source>
        <dbReference type="ARBA" id="ARBA00023136"/>
    </source>
</evidence>
<keyword evidence="8" id="KW-0547">Nucleotide-binding</keyword>
<dbReference type="Pfam" id="PF00512">
    <property type="entry name" value="HisKA"/>
    <property type="match status" value="1"/>
</dbReference>
<dbReference type="PANTHER" id="PTHR45528:SF1">
    <property type="entry name" value="SENSOR HISTIDINE KINASE CPXA"/>
    <property type="match status" value="1"/>
</dbReference>
<dbReference type="EC" id="2.7.13.3" evidence="3"/>
<gene>
    <name evidence="17" type="primary">phoR_3</name>
    <name evidence="17" type="ORF">AMURIS_02024</name>
</gene>
<evidence type="ECO:0000256" key="15">
    <source>
        <dbReference type="SAM" id="Phobius"/>
    </source>
</evidence>
<dbReference type="SUPFAM" id="SSF47384">
    <property type="entry name" value="Homodimeric domain of signal transducing histidine kinase"/>
    <property type="match status" value="1"/>
</dbReference>
<evidence type="ECO:0000256" key="5">
    <source>
        <dbReference type="ARBA" id="ARBA00022553"/>
    </source>
</evidence>
<evidence type="ECO:0000256" key="4">
    <source>
        <dbReference type="ARBA" id="ARBA00022475"/>
    </source>
</evidence>
<sequence>MSDRLQQEAMVTEERQQESTEKEESIPRRSRNRKYRLTGSLPAKIIAFFLLAGSCLAGLLFTGFCIYIGINGYYTEGRNAAITDAMRKECMDTLYEFASLVDWGDIEEARKLCENKNIDIQLIWIDERGRDNVLLDTGEGRDGTVIMDLHQPFRGESGEVSVNRHTMKEDQQYLYRAFIDMDFPCDDNFRRSAEEAIRLYELRYGAAGLAVGSILFCIICFIFLLCSAGHRSGQNDIVPGVLTGIPLDVLTVIFFCGAMFFTYILFNFISFMDDLSQVVTLAVGGTILLVCMTFYFMDFALRVKRGRCWRSSLIFKILRGIWRGGGFLIGRIPLVITTVMVYFGICILELVGVTLFVRAEAGVLLWALEKVILLFLILYIAVTCKKLLNASRALAEGRGDYEVNTAGMFGEFKEHGENLNGLGQGIARAVAEKIKSEHLKTELISNVSHDLKTPLTSIINYTDLIYEETARAGKQVSDENSDAACAAMDNCRPEEVDRAKIAEYAEVLLRQSRRLKKLMEDLMEAAKATTGNLEVNPESCEVGVLLSQAVGEYQQRMEEKELELITRQPEEPVKIMADGRHLWRVFDNLLNNICKYAQEKSRVYLSVEEKEGRVLIIFRNMSKYALNLPADELEERFVRGDKSRHMEGNGLGLSIAKSLVELQKGQMEILVDGDLFKVTVSFPCDSGLWYLQAHPNSL</sequence>
<dbReference type="InterPro" id="IPR050398">
    <property type="entry name" value="HssS/ArlS-like"/>
</dbReference>
<evidence type="ECO:0000256" key="2">
    <source>
        <dbReference type="ARBA" id="ARBA00004651"/>
    </source>
</evidence>
<dbReference type="PROSITE" id="PS50109">
    <property type="entry name" value="HIS_KIN"/>
    <property type="match status" value="1"/>
</dbReference>
<dbReference type="CDD" id="cd00082">
    <property type="entry name" value="HisKA"/>
    <property type="match status" value="1"/>
</dbReference>
<dbReference type="InterPro" id="IPR036890">
    <property type="entry name" value="HATPase_C_sf"/>
</dbReference>
<dbReference type="InterPro" id="IPR005467">
    <property type="entry name" value="His_kinase_dom"/>
</dbReference>
<keyword evidence="6 17" id="KW-0808">Transferase</keyword>
<feature type="compositionally biased region" description="Basic and acidic residues" evidence="14">
    <location>
        <begin position="1"/>
        <end position="27"/>
    </location>
</feature>
<evidence type="ECO:0000313" key="17">
    <source>
        <dbReference type="EMBL" id="SOY29309.1"/>
    </source>
</evidence>
<dbReference type="InterPro" id="IPR003661">
    <property type="entry name" value="HisK_dim/P_dom"/>
</dbReference>
<dbReference type="SMART" id="SM00387">
    <property type="entry name" value="HATPase_c"/>
    <property type="match status" value="1"/>
</dbReference>
<dbReference type="InterPro" id="IPR036097">
    <property type="entry name" value="HisK_dim/P_sf"/>
</dbReference>
<evidence type="ECO:0000313" key="18">
    <source>
        <dbReference type="Proteomes" id="UP000236311"/>
    </source>
</evidence>
<keyword evidence="9" id="KW-0418">Kinase</keyword>
<dbReference type="AlphaFoldDB" id="A0A2K4ZFS9"/>
<dbReference type="EMBL" id="OFSM01000009">
    <property type="protein sequence ID" value="SOY29309.1"/>
    <property type="molecule type" value="Genomic_DNA"/>
</dbReference>
<dbReference type="InterPro" id="IPR003594">
    <property type="entry name" value="HATPase_dom"/>
</dbReference>
<feature type="transmembrane region" description="Helical" evidence="15">
    <location>
        <begin position="332"/>
        <end position="357"/>
    </location>
</feature>
<evidence type="ECO:0000256" key="3">
    <source>
        <dbReference type="ARBA" id="ARBA00012438"/>
    </source>
</evidence>
<evidence type="ECO:0000256" key="10">
    <source>
        <dbReference type="ARBA" id="ARBA00022840"/>
    </source>
</evidence>
<comment type="subcellular location">
    <subcellularLocation>
        <location evidence="2">Cell membrane</location>
        <topology evidence="2">Multi-pass membrane protein</topology>
    </subcellularLocation>
</comment>
<evidence type="ECO:0000256" key="9">
    <source>
        <dbReference type="ARBA" id="ARBA00022777"/>
    </source>
</evidence>
<keyword evidence="18" id="KW-1185">Reference proteome</keyword>
<keyword evidence="7 15" id="KW-0812">Transmembrane</keyword>
<evidence type="ECO:0000256" key="14">
    <source>
        <dbReference type="SAM" id="MobiDB-lite"/>
    </source>
</evidence>
<keyword evidence="12" id="KW-0902">Two-component regulatory system</keyword>
<dbReference type="Pfam" id="PF02518">
    <property type="entry name" value="HATPase_c"/>
    <property type="match status" value="1"/>
</dbReference>